<accession>A0A8H6XNP1</accession>
<dbReference type="Proteomes" id="UP000620124">
    <property type="component" value="Unassembled WGS sequence"/>
</dbReference>
<comment type="caution">
    <text evidence="1">The sequence shown here is derived from an EMBL/GenBank/DDBJ whole genome shotgun (WGS) entry which is preliminary data.</text>
</comment>
<gene>
    <name evidence="1" type="ORF">MVEN_01676400</name>
</gene>
<dbReference type="EMBL" id="JACAZI010000014">
    <property type="protein sequence ID" value="KAF7345123.1"/>
    <property type="molecule type" value="Genomic_DNA"/>
</dbReference>
<proteinExistence type="predicted"/>
<evidence type="ECO:0000313" key="2">
    <source>
        <dbReference type="Proteomes" id="UP000620124"/>
    </source>
</evidence>
<keyword evidence="2" id="KW-1185">Reference proteome</keyword>
<reference evidence="1" key="1">
    <citation type="submission" date="2020-05" db="EMBL/GenBank/DDBJ databases">
        <title>Mycena genomes resolve the evolution of fungal bioluminescence.</title>
        <authorList>
            <person name="Tsai I.J."/>
        </authorList>
    </citation>
    <scope>NUCLEOTIDE SEQUENCE</scope>
    <source>
        <strain evidence="1">CCC161011</strain>
    </source>
</reference>
<evidence type="ECO:0000313" key="1">
    <source>
        <dbReference type="EMBL" id="KAF7345123.1"/>
    </source>
</evidence>
<sequence>MWEITEAMPPFFNTQRPAERWPLVSNLYPPWLHEFLFLCSEPAQSRPSPKELLETLLAKKRVRATNNQTATLALPGDRGRETCS</sequence>
<organism evidence="1 2">
    <name type="scientific">Mycena venus</name>
    <dbReference type="NCBI Taxonomy" id="2733690"/>
    <lineage>
        <taxon>Eukaryota</taxon>
        <taxon>Fungi</taxon>
        <taxon>Dikarya</taxon>
        <taxon>Basidiomycota</taxon>
        <taxon>Agaricomycotina</taxon>
        <taxon>Agaricomycetes</taxon>
        <taxon>Agaricomycetidae</taxon>
        <taxon>Agaricales</taxon>
        <taxon>Marasmiineae</taxon>
        <taxon>Mycenaceae</taxon>
        <taxon>Mycena</taxon>
    </lineage>
</organism>
<dbReference type="AlphaFoldDB" id="A0A8H6XNP1"/>
<name>A0A8H6XNP1_9AGAR</name>
<protein>
    <submittedName>
        <fullName evidence="1">Uncharacterized protein</fullName>
    </submittedName>
</protein>